<gene>
    <name evidence="1" type="ORF">MENTE1834_LOCUS34303</name>
</gene>
<keyword evidence="2" id="KW-1185">Reference proteome</keyword>
<evidence type="ECO:0000313" key="2">
    <source>
        <dbReference type="Proteomes" id="UP001497535"/>
    </source>
</evidence>
<evidence type="ECO:0000313" key="1">
    <source>
        <dbReference type="EMBL" id="CAK5086786.1"/>
    </source>
</evidence>
<proteinExistence type="predicted"/>
<dbReference type="EMBL" id="CAVMJV010000062">
    <property type="protein sequence ID" value="CAK5086786.1"/>
    <property type="molecule type" value="Genomic_DNA"/>
</dbReference>
<protein>
    <submittedName>
        <fullName evidence="1">Uncharacterized protein</fullName>
    </submittedName>
</protein>
<name>A0ACB1A6U2_MELEN</name>
<accession>A0ACB1A6U2</accession>
<comment type="caution">
    <text evidence="1">The sequence shown here is derived from an EMBL/GenBank/DDBJ whole genome shotgun (WGS) entry which is preliminary data.</text>
</comment>
<organism evidence="1 2">
    <name type="scientific">Meloidogyne enterolobii</name>
    <name type="common">Root-knot nematode worm</name>
    <name type="synonym">Meloidogyne mayaguensis</name>
    <dbReference type="NCBI Taxonomy" id="390850"/>
    <lineage>
        <taxon>Eukaryota</taxon>
        <taxon>Metazoa</taxon>
        <taxon>Ecdysozoa</taxon>
        <taxon>Nematoda</taxon>
        <taxon>Chromadorea</taxon>
        <taxon>Rhabditida</taxon>
        <taxon>Tylenchina</taxon>
        <taxon>Tylenchomorpha</taxon>
        <taxon>Tylenchoidea</taxon>
        <taxon>Meloidogynidae</taxon>
        <taxon>Meloidogyninae</taxon>
        <taxon>Meloidogyne</taxon>
    </lineage>
</organism>
<sequence>MSSNLIFRQLFESVSCTFTGNHAESGRHLKKQLKNCYFFLKIISYR</sequence>
<reference evidence="1" key="1">
    <citation type="submission" date="2023-11" db="EMBL/GenBank/DDBJ databases">
        <authorList>
            <person name="Poullet M."/>
        </authorList>
    </citation>
    <scope>NUCLEOTIDE SEQUENCE</scope>
    <source>
        <strain evidence="1">E1834</strain>
    </source>
</reference>
<dbReference type="Proteomes" id="UP001497535">
    <property type="component" value="Unassembled WGS sequence"/>
</dbReference>